<feature type="compositionally biased region" description="Polar residues" evidence="7">
    <location>
        <begin position="816"/>
        <end position="830"/>
    </location>
</feature>
<protein>
    <submittedName>
        <fullName evidence="10">Uncharacterized protein</fullName>
    </submittedName>
</protein>
<dbReference type="PANTHER" id="PTHR15180:SF1">
    <property type="entry name" value="GENERAL TRANSCRIPTION FACTOR 3C POLYPEPTIDE 1"/>
    <property type="match status" value="1"/>
</dbReference>
<feature type="region of interest" description="Disordered" evidence="7">
    <location>
        <begin position="809"/>
        <end position="835"/>
    </location>
</feature>
<evidence type="ECO:0000256" key="2">
    <source>
        <dbReference type="ARBA" id="ARBA00022553"/>
    </source>
</evidence>
<keyword evidence="11" id="KW-1185">Reference proteome</keyword>
<dbReference type="Pfam" id="PF04182">
    <property type="entry name" value="B-block_TFIIIC"/>
    <property type="match status" value="1"/>
</dbReference>
<dbReference type="Pfam" id="PF20222">
    <property type="entry name" value="DUF6581"/>
    <property type="match status" value="1"/>
</dbReference>
<dbReference type="GO" id="GO:0000127">
    <property type="term" value="C:transcription factor TFIIIC complex"/>
    <property type="evidence" value="ECO:0007669"/>
    <property type="project" value="InterPro"/>
</dbReference>
<evidence type="ECO:0000259" key="9">
    <source>
        <dbReference type="Pfam" id="PF20222"/>
    </source>
</evidence>
<evidence type="ECO:0000256" key="7">
    <source>
        <dbReference type="SAM" id="MobiDB-lite"/>
    </source>
</evidence>
<dbReference type="STRING" id="4846.A0A367KLW7"/>
<feature type="compositionally biased region" description="Acidic residues" evidence="7">
    <location>
        <begin position="148"/>
        <end position="171"/>
    </location>
</feature>
<comment type="caution">
    <text evidence="10">The sequence shown here is derived from an EMBL/GenBank/DDBJ whole genome shotgun (WGS) entry which is preliminary data.</text>
</comment>
<proteinExistence type="predicted"/>
<feature type="region of interest" description="Disordered" evidence="7">
    <location>
        <begin position="1021"/>
        <end position="1040"/>
    </location>
</feature>
<dbReference type="InterPro" id="IPR046488">
    <property type="entry name" value="Sfc3/Tfc3_C"/>
</dbReference>
<feature type="compositionally biased region" description="Polar residues" evidence="7">
    <location>
        <begin position="645"/>
        <end position="669"/>
    </location>
</feature>
<dbReference type="OrthoDB" id="68020at2759"/>
<evidence type="ECO:0000259" key="8">
    <source>
        <dbReference type="Pfam" id="PF04182"/>
    </source>
</evidence>
<evidence type="ECO:0000256" key="6">
    <source>
        <dbReference type="SAM" id="Coils"/>
    </source>
</evidence>
<keyword evidence="3" id="KW-0238">DNA-binding</keyword>
<evidence type="ECO:0000256" key="5">
    <source>
        <dbReference type="ARBA" id="ARBA00023242"/>
    </source>
</evidence>
<dbReference type="PANTHER" id="PTHR15180">
    <property type="entry name" value="GENERAL TRANSCRIPTION FACTOR 3C POLYPEPTIDE 1"/>
    <property type="match status" value="1"/>
</dbReference>
<gene>
    <name evidence="10" type="ORF">CU098_001578</name>
</gene>
<evidence type="ECO:0000256" key="3">
    <source>
        <dbReference type="ARBA" id="ARBA00023125"/>
    </source>
</evidence>
<feature type="non-terminal residue" evidence="10">
    <location>
        <position position="1809"/>
    </location>
</feature>
<feature type="compositionally biased region" description="Basic residues" evidence="7">
    <location>
        <begin position="610"/>
        <end position="622"/>
    </location>
</feature>
<comment type="subcellular location">
    <subcellularLocation>
        <location evidence="1">Nucleus</location>
    </subcellularLocation>
</comment>
<keyword evidence="5" id="KW-0539">Nucleus</keyword>
<dbReference type="EMBL" id="PJQM01001117">
    <property type="protein sequence ID" value="RCI03177.1"/>
    <property type="molecule type" value="Genomic_DNA"/>
</dbReference>
<feature type="compositionally biased region" description="Polar residues" evidence="7">
    <location>
        <begin position="708"/>
        <end position="732"/>
    </location>
</feature>
<keyword evidence="2" id="KW-0597">Phosphoprotein</keyword>
<keyword evidence="6" id="KW-0175">Coiled coil</keyword>
<evidence type="ECO:0000313" key="10">
    <source>
        <dbReference type="EMBL" id="RCI03177.1"/>
    </source>
</evidence>
<feature type="coiled-coil region" evidence="6">
    <location>
        <begin position="1222"/>
        <end position="1252"/>
    </location>
</feature>
<dbReference type="GO" id="GO:0005634">
    <property type="term" value="C:nucleus"/>
    <property type="evidence" value="ECO:0007669"/>
    <property type="project" value="UniProtKB-SubCell"/>
</dbReference>
<dbReference type="GO" id="GO:0006384">
    <property type="term" value="P:transcription initiation at RNA polymerase III promoter"/>
    <property type="evidence" value="ECO:0007669"/>
    <property type="project" value="InterPro"/>
</dbReference>
<evidence type="ECO:0000313" key="11">
    <source>
        <dbReference type="Proteomes" id="UP000253551"/>
    </source>
</evidence>
<dbReference type="InterPro" id="IPR007309">
    <property type="entry name" value="TFIIIC_Bblock-bd"/>
</dbReference>
<organism evidence="10 11">
    <name type="scientific">Rhizopus stolonifer</name>
    <name type="common">Rhizopus nigricans</name>
    <dbReference type="NCBI Taxonomy" id="4846"/>
    <lineage>
        <taxon>Eukaryota</taxon>
        <taxon>Fungi</taxon>
        <taxon>Fungi incertae sedis</taxon>
        <taxon>Mucoromycota</taxon>
        <taxon>Mucoromycotina</taxon>
        <taxon>Mucoromycetes</taxon>
        <taxon>Mucorales</taxon>
        <taxon>Mucorineae</taxon>
        <taxon>Rhizopodaceae</taxon>
        <taxon>Rhizopus</taxon>
    </lineage>
</organism>
<dbReference type="InterPro" id="IPR044210">
    <property type="entry name" value="Tfc3-like"/>
</dbReference>
<feature type="region of interest" description="Disordered" evidence="7">
    <location>
        <begin position="82"/>
        <end position="192"/>
    </location>
</feature>
<reference evidence="10 11" key="1">
    <citation type="journal article" date="2018" name="G3 (Bethesda)">
        <title>Phylogenetic and Phylogenomic Definition of Rhizopus Species.</title>
        <authorList>
            <person name="Gryganskyi A.P."/>
            <person name="Golan J."/>
            <person name="Dolatabadi S."/>
            <person name="Mondo S."/>
            <person name="Robb S."/>
            <person name="Idnurm A."/>
            <person name="Muszewska A."/>
            <person name="Steczkiewicz K."/>
            <person name="Masonjones S."/>
            <person name="Liao H.L."/>
            <person name="Gajdeczka M.T."/>
            <person name="Anike F."/>
            <person name="Vuek A."/>
            <person name="Anishchenko I.M."/>
            <person name="Voigt K."/>
            <person name="de Hoog G.S."/>
            <person name="Smith M.E."/>
            <person name="Heitman J."/>
            <person name="Vilgalys R."/>
            <person name="Stajich J.E."/>
        </authorList>
    </citation>
    <scope>NUCLEOTIDE SEQUENCE [LARGE SCALE GENOMIC DNA]</scope>
    <source>
        <strain evidence="10 11">LSU 92-RS-03</strain>
    </source>
</reference>
<dbReference type="GO" id="GO:0042791">
    <property type="term" value="P:5S class rRNA transcription by RNA polymerase III"/>
    <property type="evidence" value="ECO:0007669"/>
    <property type="project" value="TreeGrafter"/>
</dbReference>
<name>A0A367KLW7_RHIST</name>
<feature type="compositionally biased region" description="Basic and acidic residues" evidence="7">
    <location>
        <begin position="116"/>
        <end position="125"/>
    </location>
</feature>
<feature type="compositionally biased region" description="Polar residues" evidence="7">
    <location>
        <begin position="859"/>
        <end position="871"/>
    </location>
</feature>
<feature type="compositionally biased region" description="Polar residues" evidence="7">
    <location>
        <begin position="87"/>
        <end position="100"/>
    </location>
</feature>
<accession>A0A367KLW7</accession>
<feature type="region of interest" description="Disordered" evidence="7">
    <location>
        <begin position="604"/>
        <end position="734"/>
    </location>
</feature>
<feature type="region of interest" description="Disordered" evidence="7">
    <location>
        <begin position="859"/>
        <end position="878"/>
    </location>
</feature>
<evidence type="ECO:0000256" key="4">
    <source>
        <dbReference type="ARBA" id="ARBA00023163"/>
    </source>
</evidence>
<feature type="domain" description="Transcription factor tau subunit sfc3/Tfc3 C-terminal" evidence="9">
    <location>
        <begin position="1657"/>
        <end position="1808"/>
    </location>
</feature>
<feature type="domain" description="B-block binding subunit of TFIIIC" evidence="8">
    <location>
        <begin position="259"/>
        <end position="321"/>
    </location>
</feature>
<dbReference type="Proteomes" id="UP000253551">
    <property type="component" value="Unassembled WGS sequence"/>
</dbReference>
<dbReference type="GO" id="GO:0003677">
    <property type="term" value="F:DNA binding"/>
    <property type="evidence" value="ECO:0007669"/>
    <property type="project" value="UniProtKB-KW"/>
</dbReference>
<keyword evidence="4" id="KW-0804">Transcription</keyword>
<evidence type="ECO:0000256" key="1">
    <source>
        <dbReference type="ARBA" id="ARBA00004123"/>
    </source>
</evidence>
<sequence>MLDTLISRVKEEIGIDGESANLFNSGSNITTVWSYVESVSKEIAAESKVSITPLVDEKYKAFLWKYLVVEPDLEFYEKKLSNEEESSMVTQPQESATVADTSMEETVTAAPAASELNDKPEESSKPKVAVGDSDDDFVADDASSSSESDFDELEESSEESDQEELLSDDDNSKEKNKKVFKSQKDDLRKSNPKLVTAKEKETGKSELQKITNIQSLSYQQVNERYGTRLFIVGSPKLQEEQLYMGIPPGTHLSVNLITVLREIIKTRKKGLYQASVTKTLEIDSRSTGHYCKTLEEKGAIVRSGVSINSMHTNVCIHIRFNAEKTTIDMNTVGDDSEMNEVPYNVNAHGKVYSQKMVLDAFVEIAKASPNHTVIARDVLHALAFDSRRKSVKKWFNRSIDEICVKGYFKKLNVQNRGKGGYFRALEMIREPKGEQANEFSTMAANEHIQFPIKIESTQSVVPIIHMLSDQTLESQCFQVLQTADINGATQKDISFALNMDEHRILGKLMEKMIDEKTKKVGQYSVVRFLEFEGRLKRYRYYTLAAYKKLTENIDVQFEPLPDPEFDESKCYERNIFFDVPHNPQEFNKYLNFIKKSKLDANILSQSFSSPKKKTKATGKPRKNPIQNRPVAASSNTEEPSAVELPNQTPLADNQEPNTTSSVAANTPVSSADEGVSTPAPAKKRGRTAQVSNTTEKEKSAKKPRKATRQTTLKGHTQSDYLLEPTTSSQPKLPNSAEASIAANLSKERTNMAQETQASQVVSDNGKMQMNQTVEAEEAPLRITRGKAKEIACQKENNNEILPGIRYKGKTKKTTTQAKSSAISKRTTGTIPQPEPLIQNESVNETETVVQPDFREQNEQPIENRQTSQIEARTQAEETIQAEENIQSAQAIKPEINALNESIVPQPQNKPARKKTLIDYFTRTPKKNAASSRSISVESATEATPSGVVTVEETSVAVQEALVAIQEVRDNIESSLQTEAIQAEKESTEALEICEPLLNECIDSSESAVLTSTSEVVAVEETSTNELSAEMPSTESPSTKESFTNESIAQGLPKDLCSQVCRSYFRARPSKPKKVVNGVLQYSHSLSHQLNRYLESRIQVIAAMLESKPIMEVNKDFRTEYLRRAKELNMTTKGTVCNKTLWRTAQEMEARGMAKTNIVACPLLTGATLDRKTIARGDVDLEGEQYQRFVDFLKDSKALNTNVYDAKRFEVIEAPVEPLHTRLGHMQEQLKNLNKDSAKAKALQERIAELSKNLDQFSRPARESQHNLWMVIAMEYGWINAIMLRSKVIHELMVRLLEKDIPGVCKEDRTIDSTTLIKNMSITILCQTIGLYSPSHRLIDYISDPDNVDHVFSQIPLDIKQEFFSDQNKFRRRMRSLFQMLMYLGLITPVFRGYVKPEDQKKIVNYAPAYRIERVVNIVDRRIAGSPVRYEKIIDNMDDFESYWRDLQYVCLNHDLSSVEEKDLAPLPADPVELQFLKTVLSPANWSTRSVFSREQRKIINSYVNKAKYTTPLYDLPTLREIAEKAGCQIFTLRSYYQKLQKALDIKSKDAELIRLIPRDKPIRSRKVNAKNRLDTYNGRRVITMNSTRAFRFSRAYFQTTNLPQVDPETAALAEEEKKKFAEKQAKGELLYMDDMQELPVLPTSTALSDLRRTRVKRTVWNTQEDDLLLISSIILRHRKGCFQRFSWAPMGKIFPERSLTTSRHRFAKLMQKPVCREFFELQTQVWDKIYKEGLKTGELSDPDPNDNIDFDLMGFVTYFIQKMSETDTSVEQFVLPASLEDFNTHFQTTRKITGSQRYYEDIFHSRKTM</sequence>